<dbReference type="AlphaFoldDB" id="A0A372ZJZ6"/>
<evidence type="ECO:0000313" key="2">
    <source>
        <dbReference type="Proteomes" id="UP000263377"/>
    </source>
</evidence>
<organism evidence="1 2">
    <name type="scientific">Kitasatospora xanthocidica</name>
    <dbReference type="NCBI Taxonomy" id="83382"/>
    <lineage>
        <taxon>Bacteria</taxon>
        <taxon>Bacillati</taxon>
        <taxon>Actinomycetota</taxon>
        <taxon>Actinomycetes</taxon>
        <taxon>Kitasatosporales</taxon>
        <taxon>Streptomycetaceae</taxon>
        <taxon>Kitasatospora</taxon>
    </lineage>
</organism>
<proteinExistence type="predicted"/>
<keyword evidence="2" id="KW-1185">Reference proteome</keyword>
<dbReference type="RefSeq" id="WP_117492911.1">
    <property type="nucleotide sequence ID" value="NZ_QVIG01000003.1"/>
</dbReference>
<reference evidence="1 2" key="1">
    <citation type="submission" date="2018-08" db="EMBL/GenBank/DDBJ databases">
        <title>Diversity &amp; Physiological Properties of Lignin-Decomposing Actinobacteria from Soil.</title>
        <authorList>
            <person name="Roh S.G."/>
            <person name="Kim S.B."/>
        </authorList>
    </citation>
    <scope>NUCLEOTIDE SEQUENCE [LARGE SCALE GENOMIC DNA]</scope>
    <source>
        <strain evidence="1 2">MMS17-GH009</strain>
    </source>
</reference>
<dbReference type="EMBL" id="QVIG01000003">
    <property type="protein sequence ID" value="RGD55565.1"/>
    <property type="molecule type" value="Genomic_DNA"/>
</dbReference>
<sequence>MALTPHQQHLRDRIMAAGVTAPPEPWRPVGRGTIAVGGLLGIGFAVHPESGHDLVLTVSHSGHGLFDAVTGLKLARDHEPAEDPDGQDLACPGLGQVADVRIPVAGTWGGGLHTAADGGWHIEVVAPEWPHHRVLLASGRGPWQGEHGESWWLVLDSSWSTFRAAGFSPTGRTLAVATSSDLTLWTRG</sequence>
<name>A0A372ZJZ6_9ACTN</name>
<evidence type="ECO:0000313" key="1">
    <source>
        <dbReference type="EMBL" id="RGD55565.1"/>
    </source>
</evidence>
<comment type="caution">
    <text evidence="1">The sequence shown here is derived from an EMBL/GenBank/DDBJ whole genome shotgun (WGS) entry which is preliminary data.</text>
</comment>
<accession>A0A372ZJZ6</accession>
<dbReference type="Proteomes" id="UP000263377">
    <property type="component" value="Unassembled WGS sequence"/>
</dbReference>
<evidence type="ECO:0008006" key="3">
    <source>
        <dbReference type="Google" id="ProtNLM"/>
    </source>
</evidence>
<protein>
    <recommendedName>
        <fullName evidence="3">WD40 repeat domain-containing protein</fullName>
    </recommendedName>
</protein>
<gene>
    <name evidence="1" type="ORF">DR950_40165</name>
</gene>